<proteinExistence type="predicted"/>
<dbReference type="SUPFAM" id="SSF53213">
    <property type="entry name" value="LigB-like"/>
    <property type="match status" value="1"/>
</dbReference>
<feature type="non-terminal residue" evidence="1">
    <location>
        <position position="1"/>
    </location>
</feature>
<reference evidence="1 2" key="1">
    <citation type="submission" date="2017-09" db="EMBL/GenBank/DDBJ databases">
        <title>Depth-based differentiation of microbial function through sediment-hosted aquifers and enrichment of novel symbionts in the deep terrestrial subsurface.</title>
        <authorList>
            <person name="Probst A.J."/>
            <person name="Ladd B."/>
            <person name="Jarett J.K."/>
            <person name="Geller-Mcgrath D.E."/>
            <person name="Sieber C.M."/>
            <person name="Emerson J.B."/>
            <person name="Anantharaman K."/>
            <person name="Thomas B.C."/>
            <person name="Malmstrom R."/>
            <person name="Stieglmeier M."/>
            <person name="Klingl A."/>
            <person name="Woyke T."/>
            <person name="Ryan C.M."/>
            <person name="Banfield J.F."/>
        </authorList>
    </citation>
    <scope>NUCLEOTIDE SEQUENCE [LARGE SCALE GENOMIC DNA]</scope>
    <source>
        <strain evidence="1">CG22_combo_CG10-13_8_21_14_all_47_17</strain>
    </source>
</reference>
<sequence length="76" mass="8441">ESGEEFDRLIREAVVKRDAESLLRIPVSLLEKAGQCGYKPILTLFGCLADMNVTPNELCYEAPFGVGYLTVRYTLG</sequence>
<accession>A0A2H0BR44</accession>
<dbReference type="Gene3D" id="3.40.830.10">
    <property type="entry name" value="LigB-like"/>
    <property type="match status" value="1"/>
</dbReference>
<comment type="caution">
    <text evidence="1">The sequence shown here is derived from an EMBL/GenBank/DDBJ whole genome shotgun (WGS) entry which is preliminary data.</text>
</comment>
<dbReference type="AlphaFoldDB" id="A0A2H0BR44"/>
<organism evidence="1 2">
    <name type="scientific">Candidatus Uhrbacteria bacterium CG22_combo_CG10-13_8_21_14_all_47_17</name>
    <dbReference type="NCBI Taxonomy" id="1975041"/>
    <lineage>
        <taxon>Bacteria</taxon>
        <taxon>Candidatus Uhriibacteriota</taxon>
    </lineage>
</organism>
<protein>
    <submittedName>
        <fullName evidence="1">AMMECR1 domain-containing protein</fullName>
    </submittedName>
</protein>
<name>A0A2H0BR44_9BACT</name>
<dbReference type="EMBL" id="PCSZ01000081">
    <property type="protein sequence ID" value="PIP60132.1"/>
    <property type="molecule type" value="Genomic_DNA"/>
</dbReference>
<gene>
    <name evidence="1" type="ORF">COX00_04895</name>
</gene>
<evidence type="ECO:0000313" key="1">
    <source>
        <dbReference type="EMBL" id="PIP60132.1"/>
    </source>
</evidence>
<evidence type="ECO:0000313" key="2">
    <source>
        <dbReference type="Proteomes" id="UP000231581"/>
    </source>
</evidence>
<dbReference type="Proteomes" id="UP000231581">
    <property type="component" value="Unassembled WGS sequence"/>
</dbReference>